<dbReference type="SMART" id="SM00407">
    <property type="entry name" value="IGc1"/>
    <property type="match status" value="1"/>
</dbReference>
<evidence type="ECO:0000313" key="5">
    <source>
        <dbReference type="RefSeq" id="XP_030644299.1"/>
    </source>
</evidence>
<dbReference type="InterPro" id="IPR003006">
    <property type="entry name" value="Ig/MHC_CS"/>
</dbReference>
<evidence type="ECO:0000256" key="1">
    <source>
        <dbReference type="ARBA" id="ARBA00023180"/>
    </source>
</evidence>
<keyword evidence="1" id="KW-0325">Glycoprotein</keyword>
<reference evidence="5" key="1">
    <citation type="submission" date="2025-08" db="UniProtKB">
        <authorList>
            <consortium name="RefSeq"/>
        </authorList>
    </citation>
    <scope>IDENTIFICATION</scope>
</reference>
<dbReference type="Gene3D" id="2.60.40.10">
    <property type="entry name" value="Immunoglobulins"/>
    <property type="match status" value="1"/>
</dbReference>
<dbReference type="InParanoid" id="A0A6J2WIV5"/>
<dbReference type="GeneID" id="115824683"/>
<dbReference type="SUPFAM" id="SSF54452">
    <property type="entry name" value="MHC antigen-recognition domain"/>
    <property type="match status" value="1"/>
</dbReference>
<protein>
    <submittedName>
        <fullName evidence="5">Class I histocompatibility antigen, F10 alpha chain-like</fullName>
    </submittedName>
</protein>
<dbReference type="InterPro" id="IPR011161">
    <property type="entry name" value="MHC_I-like_Ag-recog"/>
</dbReference>
<evidence type="ECO:0000313" key="4">
    <source>
        <dbReference type="Proteomes" id="UP000504632"/>
    </source>
</evidence>
<dbReference type="PANTHER" id="PTHR16675">
    <property type="entry name" value="MHC CLASS I-RELATED"/>
    <property type="match status" value="1"/>
</dbReference>
<dbReference type="GO" id="GO:0006955">
    <property type="term" value="P:immune response"/>
    <property type="evidence" value="ECO:0007669"/>
    <property type="project" value="TreeGrafter"/>
</dbReference>
<dbReference type="Proteomes" id="UP000504632">
    <property type="component" value="Chromosome 12"/>
</dbReference>
<dbReference type="PROSITE" id="PS00290">
    <property type="entry name" value="IG_MHC"/>
    <property type="match status" value="1"/>
</dbReference>
<feature type="domain" description="Ig-like" evidence="3">
    <location>
        <begin position="150"/>
        <end position="246"/>
    </location>
</feature>
<proteinExistence type="predicted"/>
<name>A0A6J2WIV5_CHACN</name>
<dbReference type="InterPro" id="IPR011162">
    <property type="entry name" value="MHC_I/II-like_Ag-recog"/>
</dbReference>
<dbReference type="Gene3D" id="3.30.500.10">
    <property type="entry name" value="MHC class I-like antigen recognition-like"/>
    <property type="match status" value="1"/>
</dbReference>
<dbReference type="Pfam" id="PF00129">
    <property type="entry name" value="MHC_I"/>
    <property type="match status" value="1"/>
</dbReference>
<gene>
    <name evidence="5" type="primary">LOC115824683</name>
</gene>
<dbReference type="PANTHER" id="PTHR16675:SF235">
    <property type="entry name" value="SHKT DOMAIN-CONTAINING PROTEIN"/>
    <property type="match status" value="1"/>
</dbReference>
<organism evidence="4 5">
    <name type="scientific">Chanos chanos</name>
    <name type="common">Milkfish</name>
    <name type="synonym">Mugil chanos</name>
    <dbReference type="NCBI Taxonomy" id="29144"/>
    <lineage>
        <taxon>Eukaryota</taxon>
        <taxon>Metazoa</taxon>
        <taxon>Chordata</taxon>
        <taxon>Craniata</taxon>
        <taxon>Vertebrata</taxon>
        <taxon>Euteleostomi</taxon>
        <taxon>Actinopterygii</taxon>
        <taxon>Neopterygii</taxon>
        <taxon>Teleostei</taxon>
        <taxon>Ostariophysi</taxon>
        <taxon>Gonorynchiformes</taxon>
        <taxon>Chanidae</taxon>
        <taxon>Chanos</taxon>
    </lineage>
</organism>
<dbReference type="InterPro" id="IPR036179">
    <property type="entry name" value="Ig-like_dom_sf"/>
</dbReference>
<dbReference type="InterPro" id="IPR037055">
    <property type="entry name" value="MHC_I-like_Ag-recog_sf"/>
</dbReference>
<evidence type="ECO:0000256" key="2">
    <source>
        <dbReference type="ARBA" id="ARBA00023319"/>
    </source>
</evidence>
<dbReference type="OrthoDB" id="8936120at2759"/>
<dbReference type="InterPro" id="IPR013783">
    <property type="entry name" value="Ig-like_fold"/>
</dbReference>
<dbReference type="GO" id="GO:0009897">
    <property type="term" value="C:external side of plasma membrane"/>
    <property type="evidence" value="ECO:0007669"/>
    <property type="project" value="TreeGrafter"/>
</dbReference>
<keyword evidence="4" id="KW-1185">Reference proteome</keyword>
<dbReference type="AlphaFoldDB" id="A0A6J2WIV5"/>
<dbReference type="PROSITE" id="PS50835">
    <property type="entry name" value="IG_LIKE"/>
    <property type="match status" value="1"/>
</dbReference>
<dbReference type="SUPFAM" id="SSF48726">
    <property type="entry name" value="Immunoglobulin"/>
    <property type="match status" value="1"/>
</dbReference>
<dbReference type="RefSeq" id="XP_030644299.1">
    <property type="nucleotide sequence ID" value="XM_030788439.1"/>
</dbReference>
<keyword evidence="2" id="KW-0393">Immunoglobulin domain</keyword>
<sequence length="250" mass="28928">MTVDDVPVFYYDSNMTRALPVPEWLNSTTAQQYWEFFTFRVEINKLKTVKGLKSATQQFNVTGASKNIYQVQERCDLYPDGTVRAFLIHAFNGKDFLSFDIESKTYIAAVPQAVHYKRLRERDHPDLDFLVHFYHTKCVKVIKEFLQHAPSIRMKKVPEVRLFEKHSSTFTEITCHVTGFYPRTVQVQWFGSDMQPVMEVDSENKVLPNGDGTYQTTKSVVIPAEHTEIHHYSCVVQHSSIPGNITKAWV</sequence>
<dbReference type="InterPro" id="IPR007110">
    <property type="entry name" value="Ig-like_dom"/>
</dbReference>
<dbReference type="Pfam" id="PF07654">
    <property type="entry name" value="C1-set"/>
    <property type="match status" value="1"/>
</dbReference>
<dbReference type="GO" id="GO:0005615">
    <property type="term" value="C:extracellular space"/>
    <property type="evidence" value="ECO:0007669"/>
    <property type="project" value="TreeGrafter"/>
</dbReference>
<dbReference type="InterPro" id="IPR050208">
    <property type="entry name" value="MHC_class-I_related"/>
</dbReference>
<accession>A0A6J2WIV5</accession>
<dbReference type="InterPro" id="IPR003597">
    <property type="entry name" value="Ig_C1-set"/>
</dbReference>
<evidence type="ECO:0000259" key="3">
    <source>
        <dbReference type="PROSITE" id="PS50835"/>
    </source>
</evidence>